<dbReference type="Proteomes" id="UP000076967">
    <property type="component" value="Unassembled WGS sequence"/>
</dbReference>
<evidence type="ECO:0000259" key="1">
    <source>
        <dbReference type="Pfam" id="PF08241"/>
    </source>
</evidence>
<dbReference type="STRING" id="494026.PGLA_19685"/>
<dbReference type="RefSeq" id="WP_068536142.1">
    <property type="nucleotide sequence ID" value="NZ_LVJH01000048.1"/>
</dbReference>
<dbReference type="PROSITE" id="PS01131">
    <property type="entry name" value="RRNA_A_DIMETH"/>
    <property type="match status" value="1"/>
</dbReference>
<dbReference type="AlphaFoldDB" id="A0A168HM65"/>
<dbReference type="EMBL" id="LVJH01000048">
    <property type="protein sequence ID" value="OAB38325.1"/>
    <property type="molecule type" value="Genomic_DNA"/>
</dbReference>
<dbReference type="InterPro" id="IPR013216">
    <property type="entry name" value="Methyltransf_11"/>
</dbReference>
<dbReference type="CDD" id="cd02440">
    <property type="entry name" value="AdoMet_MTases"/>
    <property type="match status" value="1"/>
</dbReference>
<sequence>MKDQRSTYNIQSAILGFQEEVERLRVQVTMSWDKEFRTLKWYGLQNGMSVLEVGSGPGYVTEQLLNSLPDSHITSLEIDNTLQEQAKKLLKDVSSERIKFVESSIYNTDLPDNSFDFVIARLIFLHLNNPLEAAREIYRVLKPGGRLVIIDNDDGVFGTVNPEIPLLHNILKKISDYVAQKGGNRLIGRSLPRLLLKSGYIDIDIDSVIQHSDVHGIDGFKRQFDINRFVHFYRNGVITSDEFEQLKQASEAINNSSDAYAMMNFIIACGKKPL</sequence>
<dbReference type="PANTHER" id="PTHR42912">
    <property type="entry name" value="METHYLTRANSFERASE"/>
    <property type="match status" value="1"/>
</dbReference>
<evidence type="ECO:0000313" key="3">
    <source>
        <dbReference type="Proteomes" id="UP000076967"/>
    </source>
</evidence>
<organism evidence="2 3">
    <name type="scientific">Paenibacillus glacialis</name>
    <dbReference type="NCBI Taxonomy" id="494026"/>
    <lineage>
        <taxon>Bacteria</taxon>
        <taxon>Bacillati</taxon>
        <taxon>Bacillota</taxon>
        <taxon>Bacilli</taxon>
        <taxon>Bacillales</taxon>
        <taxon>Paenibacillaceae</taxon>
        <taxon>Paenibacillus</taxon>
    </lineage>
</organism>
<dbReference type="Pfam" id="PF08241">
    <property type="entry name" value="Methyltransf_11"/>
    <property type="match status" value="1"/>
</dbReference>
<gene>
    <name evidence="2" type="ORF">PGLA_19685</name>
</gene>
<dbReference type="SUPFAM" id="SSF53335">
    <property type="entry name" value="S-adenosyl-L-methionine-dependent methyltransferases"/>
    <property type="match status" value="1"/>
</dbReference>
<dbReference type="GO" id="GO:0000179">
    <property type="term" value="F:rRNA (adenine-N6,N6-)-dimethyltransferase activity"/>
    <property type="evidence" value="ECO:0007669"/>
    <property type="project" value="InterPro"/>
</dbReference>
<dbReference type="InterPro" id="IPR050508">
    <property type="entry name" value="Methyltransf_Superfamily"/>
</dbReference>
<dbReference type="InterPro" id="IPR029063">
    <property type="entry name" value="SAM-dependent_MTases_sf"/>
</dbReference>
<keyword evidence="3" id="KW-1185">Reference proteome</keyword>
<dbReference type="OrthoDB" id="9760689at2"/>
<protein>
    <recommendedName>
        <fullName evidence="1">Methyltransferase type 11 domain-containing protein</fullName>
    </recommendedName>
</protein>
<dbReference type="Gene3D" id="3.40.50.150">
    <property type="entry name" value="Vaccinia Virus protein VP39"/>
    <property type="match status" value="1"/>
</dbReference>
<evidence type="ECO:0000313" key="2">
    <source>
        <dbReference type="EMBL" id="OAB38325.1"/>
    </source>
</evidence>
<dbReference type="InterPro" id="IPR020596">
    <property type="entry name" value="rRNA_Ade_Mease_Trfase_CS"/>
</dbReference>
<reference evidence="2 3" key="1">
    <citation type="submission" date="2016-03" db="EMBL/GenBank/DDBJ databases">
        <title>Draft genome sequence of Paenibacillus glacialis DSM 22343.</title>
        <authorList>
            <person name="Shin S.-K."/>
            <person name="Yi H."/>
        </authorList>
    </citation>
    <scope>NUCLEOTIDE SEQUENCE [LARGE SCALE GENOMIC DNA]</scope>
    <source>
        <strain evidence="2 3">DSM 22343</strain>
    </source>
</reference>
<feature type="domain" description="Methyltransferase type 11" evidence="1">
    <location>
        <begin position="51"/>
        <end position="149"/>
    </location>
</feature>
<accession>A0A168HM65</accession>
<name>A0A168HM65_9BACL</name>
<proteinExistence type="predicted"/>
<comment type="caution">
    <text evidence="2">The sequence shown here is derived from an EMBL/GenBank/DDBJ whole genome shotgun (WGS) entry which is preliminary data.</text>
</comment>